<dbReference type="PANTHER" id="PTHR44666:SF1">
    <property type="entry name" value="WD REPEAT-CONTAINING PROTEIN 53"/>
    <property type="match status" value="1"/>
</dbReference>
<comment type="caution">
    <text evidence="5">The sequence shown here is derived from an EMBL/GenBank/DDBJ whole genome shotgun (WGS) entry which is preliminary data.</text>
</comment>
<feature type="compositionally biased region" description="Low complexity" evidence="4">
    <location>
        <begin position="481"/>
        <end position="495"/>
    </location>
</feature>
<evidence type="ECO:0000313" key="5">
    <source>
        <dbReference type="EMBL" id="PHJ21185.1"/>
    </source>
</evidence>
<dbReference type="AlphaFoldDB" id="A0A2C6KZ16"/>
<dbReference type="VEuPathDB" id="ToxoDB:CSUI_004975"/>
<keyword evidence="1 3" id="KW-0853">WD repeat</keyword>
<dbReference type="GeneID" id="94428367"/>
<dbReference type="InterPro" id="IPR015943">
    <property type="entry name" value="WD40/YVTN_repeat-like_dom_sf"/>
</dbReference>
<keyword evidence="6" id="KW-1185">Reference proteome</keyword>
<dbReference type="PROSITE" id="PS00678">
    <property type="entry name" value="WD_REPEATS_1"/>
    <property type="match status" value="1"/>
</dbReference>
<feature type="compositionally biased region" description="Basic residues" evidence="4">
    <location>
        <begin position="499"/>
        <end position="509"/>
    </location>
</feature>
<keyword evidence="2" id="KW-0677">Repeat</keyword>
<feature type="compositionally biased region" description="Low complexity" evidence="4">
    <location>
        <begin position="11"/>
        <end position="24"/>
    </location>
</feature>
<feature type="region of interest" description="Disordered" evidence="4">
    <location>
        <begin position="117"/>
        <end position="188"/>
    </location>
</feature>
<feature type="compositionally biased region" description="Polar residues" evidence="4">
    <location>
        <begin position="117"/>
        <end position="130"/>
    </location>
</feature>
<dbReference type="OrthoDB" id="2161379at2759"/>
<evidence type="ECO:0000256" key="4">
    <source>
        <dbReference type="SAM" id="MobiDB-lite"/>
    </source>
</evidence>
<sequence length="957" mass="102355">MMAPSPRTQDHSSPSCSSSSCGLPHFSSKSVTRRLLRGHRDSVVGLDLFSWHSSARYPFSCDSPPGSCPIANVVVTEDPEVVCTARTADVLFHPCSPQSIHASPSQQLVRSVPSSSFVLHSEGQSPSCTLGKTEKTSRRTSIASSSSSSSPSPLPFNDDSDTPQANPRSSRGTCQKKGGMSVTTSRSTHCSCCSTKHFSQDAEHPNSSCFTKEDLFSDDTTTRSPSHAGIFSTPSPLLASSSDDGTVRLWDLRIEKSVACLSHPLFCSYAAADIIPSKGGHPQTEESGLFPATPSNPSRLGTVRFHPQTWQLLYVACGSSLLGFDLRCCGQEEEEAGRRGVTSAVALPVHERSRFPSSSCAKSLENREACHAFATHQHGETRGVKSVGSCWNTLKVSPTPHIWSMGAYAQTVPPPDSSSLGSAALHAREKRSDEDGELEEVEEEEDDDDPLTINDFDVWCPSADHLLDMQFGEISTGNPASTHSSTGATTRTSSSVMGSKKKSQRKAHQGSKQGRDSTKSNRKKKTSVAQLAAGSSDVDVSSSSLTLEHHRYRGVPSPVCLALPLDTGEVVVTLHRPRRDSGEMGENAGVAVGEGGNHSSHQLLQGGLEQQKKAGKRLYVHKSICGVARFRPDGGSHHFPDLISGGFDFNINSYNLFEAKPRASLEVRKAIPDLRSRVMPWEKSSSSSSGRHMSGSKAAPVPNSFSMFGGKEESDLPTNQCLNPPFVVSAAMHPDGSRLAVGLGDGCLAIFDYANSNRNARLLPTPSWISRPHTSSSAALSWIRTCSCRSLYAHALGAASSPTATPSKAPSNSCFSPSLLFSCGNDRLLCLFREDTEAERSADTKGKHGSSLELLMKYRLPHKPNCLVASSAFSVSSGFAPSCASPAEYQPDFSRETPAEGHAGSGCSHTNCCRKARVNAGLSRSECRMVGEGTSTSASLRCYIGDVSRDITVLEFS</sequence>
<dbReference type="InterPro" id="IPR036322">
    <property type="entry name" value="WD40_repeat_dom_sf"/>
</dbReference>
<accession>A0A2C6KZ16</accession>
<dbReference type="InterPro" id="IPR042453">
    <property type="entry name" value="WDR53"/>
</dbReference>
<feature type="compositionally biased region" description="Low complexity" evidence="4">
    <location>
        <begin position="535"/>
        <end position="544"/>
    </location>
</feature>
<dbReference type="EMBL" id="MIGC01002387">
    <property type="protein sequence ID" value="PHJ21185.1"/>
    <property type="molecule type" value="Genomic_DNA"/>
</dbReference>
<feature type="region of interest" description="Disordered" evidence="4">
    <location>
        <begin position="473"/>
        <end position="544"/>
    </location>
</feature>
<feature type="compositionally biased region" description="Acidic residues" evidence="4">
    <location>
        <begin position="434"/>
        <end position="450"/>
    </location>
</feature>
<dbReference type="PROSITE" id="PS50082">
    <property type="entry name" value="WD_REPEATS_2"/>
    <property type="match status" value="1"/>
</dbReference>
<dbReference type="InterPro" id="IPR019775">
    <property type="entry name" value="WD40_repeat_CS"/>
</dbReference>
<evidence type="ECO:0000313" key="6">
    <source>
        <dbReference type="Proteomes" id="UP000221165"/>
    </source>
</evidence>
<dbReference type="PROSITE" id="PS51257">
    <property type="entry name" value="PROKAR_LIPOPROTEIN"/>
    <property type="match status" value="1"/>
</dbReference>
<feature type="region of interest" description="Disordered" evidence="4">
    <location>
        <begin position="407"/>
        <end position="455"/>
    </location>
</feature>
<dbReference type="PANTHER" id="PTHR44666">
    <property type="entry name" value="WD REPEAT-CONTAINING PROTEIN 53"/>
    <property type="match status" value="1"/>
</dbReference>
<dbReference type="InterPro" id="IPR001680">
    <property type="entry name" value="WD40_rpt"/>
</dbReference>
<evidence type="ECO:0000256" key="2">
    <source>
        <dbReference type="ARBA" id="ARBA00022737"/>
    </source>
</evidence>
<dbReference type="SMART" id="SM00320">
    <property type="entry name" value="WD40"/>
    <property type="match status" value="4"/>
</dbReference>
<evidence type="ECO:0000256" key="1">
    <source>
        <dbReference type="ARBA" id="ARBA00022574"/>
    </source>
</evidence>
<protein>
    <submittedName>
        <fullName evidence="5">Wd g-beta repeat-containing protein</fullName>
    </submittedName>
</protein>
<dbReference type="RefSeq" id="XP_067922869.1">
    <property type="nucleotide sequence ID" value="XM_068065156.1"/>
</dbReference>
<gene>
    <name evidence="5" type="ORF">CSUI_004975</name>
</gene>
<dbReference type="Pfam" id="PF00400">
    <property type="entry name" value="WD40"/>
    <property type="match status" value="1"/>
</dbReference>
<feature type="repeat" description="WD" evidence="3">
    <location>
        <begin position="231"/>
        <end position="260"/>
    </location>
</feature>
<dbReference type="Proteomes" id="UP000221165">
    <property type="component" value="Unassembled WGS sequence"/>
</dbReference>
<feature type="region of interest" description="Disordered" evidence="4">
    <location>
        <begin position="1"/>
        <end position="24"/>
    </location>
</feature>
<proteinExistence type="predicted"/>
<name>A0A2C6KZ16_9APIC</name>
<feature type="compositionally biased region" description="Polar residues" evidence="4">
    <location>
        <begin position="162"/>
        <end position="173"/>
    </location>
</feature>
<dbReference type="Gene3D" id="2.130.10.10">
    <property type="entry name" value="YVTN repeat-like/Quinoprotein amine dehydrogenase"/>
    <property type="match status" value="2"/>
</dbReference>
<reference evidence="5 6" key="1">
    <citation type="journal article" date="2017" name="Int. J. Parasitol.">
        <title>The genome of the protozoan parasite Cystoisospora suis and a reverse vaccinology approach to identify vaccine candidates.</title>
        <authorList>
            <person name="Palmieri N."/>
            <person name="Shrestha A."/>
            <person name="Ruttkowski B."/>
            <person name="Beck T."/>
            <person name="Vogl C."/>
            <person name="Tomley F."/>
            <person name="Blake D.P."/>
            <person name="Joachim A."/>
        </authorList>
    </citation>
    <scope>NUCLEOTIDE SEQUENCE [LARGE SCALE GENOMIC DNA]</scope>
    <source>
        <strain evidence="5 6">Wien I</strain>
    </source>
</reference>
<organism evidence="5 6">
    <name type="scientific">Cystoisospora suis</name>
    <dbReference type="NCBI Taxonomy" id="483139"/>
    <lineage>
        <taxon>Eukaryota</taxon>
        <taxon>Sar</taxon>
        <taxon>Alveolata</taxon>
        <taxon>Apicomplexa</taxon>
        <taxon>Conoidasida</taxon>
        <taxon>Coccidia</taxon>
        <taxon>Eucoccidiorida</taxon>
        <taxon>Eimeriorina</taxon>
        <taxon>Sarcocystidae</taxon>
        <taxon>Cystoisospora</taxon>
    </lineage>
</organism>
<dbReference type="SUPFAM" id="SSF50978">
    <property type="entry name" value="WD40 repeat-like"/>
    <property type="match status" value="1"/>
</dbReference>
<evidence type="ECO:0000256" key="3">
    <source>
        <dbReference type="PROSITE-ProRule" id="PRU00221"/>
    </source>
</evidence>